<sequence length="59" mass="6520">MSRPVLAQLDLQALKDNLQIVRRVLRRVHASGRLSKRTPTGTVLTVSGARLARPTALPY</sequence>
<dbReference type="AlphaFoldDB" id="A0A484W772"/>
<evidence type="ECO:0000313" key="1">
    <source>
        <dbReference type="EMBL" id="VFS06687.1"/>
    </source>
</evidence>
<organism evidence="1 2">
    <name type="scientific">Enterobacter cancerogenus</name>
    <dbReference type="NCBI Taxonomy" id="69218"/>
    <lineage>
        <taxon>Bacteria</taxon>
        <taxon>Pseudomonadati</taxon>
        <taxon>Pseudomonadota</taxon>
        <taxon>Gammaproteobacteria</taxon>
        <taxon>Enterobacterales</taxon>
        <taxon>Enterobacteriaceae</taxon>
        <taxon>Enterobacter</taxon>
        <taxon>Enterobacter cloacae complex</taxon>
    </lineage>
</organism>
<name>A0A484W772_9ENTR</name>
<dbReference type="Proteomes" id="UP000351155">
    <property type="component" value="Unassembled WGS sequence"/>
</dbReference>
<proteinExistence type="predicted"/>
<protein>
    <submittedName>
        <fullName evidence="1">Alanine racemase, catabolic</fullName>
    </submittedName>
</protein>
<evidence type="ECO:0000313" key="2">
    <source>
        <dbReference type="Proteomes" id="UP000351155"/>
    </source>
</evidence>
<gene>
    <name evidence="1" type="primary">dadX_1</name>
    <name evidence="1" type="ORF">NCTC12126_00226</name>
</gene>
<reference evidence="1 2" key="1">
    <citation type="submission" date="2019-03" db="EMBL/GenBank/DDBJ databases">
        <authorList>
            <consortium name="Pathogen Informatics"/>
        </authorList>
    </citation>
    <scope>NUCLEOTIDE SEQUENCE [LARGE SCALE GENOMIC DNA]</scope>
    <source>
        <strain evidence="1 2">NCTC12126</strain>
    </source>
</reference>
<accession>A0A484W772</accession>
<dbReference type="EMBL" id="CAADIW010000002">
    <property type="protein sequence ID" value="VFS06687.1"/>
    <property type="molecule type" value="Genomic_DNA"/>
</dbReference>